<name>A0A9D9DIL5_9BACT</name>
<evidence type="ECO:0000256" key="1">
    <source>
        <dbReference type="SAM" id="SignalP"/>
    </source>
</evidence>
<dbReference type="EMBL" id="JADINB010000003">
    <property type="protein sequence ID" value="MBO8428319.1"/>
    <property type="molecule type" value="Genomic_DNA"/>
</dbReference>
<proteinExistence type="predicted"/>
<dbReference type="AlphaFoldDB" id="A0A9D9DIL5"/>
<protein>
    <recommendedName>
        <fullName evidence="4">Outer membrane protein beta-barrel domain-containing protein</fullName>
    </recommendedName>
</protein>
<evidence type="ECO:0000313" key="3">
    <source>
        <dbReference type="Proteomes" id="UP000823635"/>
    </source>
</evidence>
<evidence type="ECO:0008006" key="4">
    <source>
        <dbReference type="Google" id="ProtNLM"/>
    </source>
</evidence>
<reference evidence="2" key="1">
    <citation type="submission" date="2020-10" db="EMBL/GenBank/DDBJ databases">
        <authorList>
            <person name="Gilroy R."/>
        </authorList>
    </citation>
    <scope>NUCLEOTIDE SEQUENCE</scope>
    <source>
        <strain evidence="2">15467</strain>
    </source>
</reference>
<reference evidence="2" key="2">
    <citation type="journal article" date="2021" name="PeerJ">
        <title>Extensive microbial diversity within the chicken gut microbiome revealed by metagenomics and culture.</title>
        <authorList>
            <person name="Gilroy R."/>
            <person name="Ravi A."/>
            <person name="Getino M."/>
            <person name="Pursley I."/>
            <person name="Horton D.L."/>
            <person name="Alikhan N.F."/>
            <person name="Baker D."/>
            <person name="Gharbi K."/>
            <person name="Hall N."/>
            <person name="Watson M."/>
            <person name="Adriaenssens E.M."/>
            <person name="Foster-Nyarko E."/>
            <person name="Jarju S."/>
            <person name="Secka A."/>
            <person name="Antonio M."/>
            <person name="Oren A."/>
            <person name="Chaudhuri R.R."/>
            <person name="La Ragione R."/>
            <person name="Hildebrand F."/>
            <person name="Pallen M.J."/>
        </authorList>
    </citation>
    <scope>NUCLEOTIDE SEQUENCE</scope>
    <source>
        <strain evidence="2">15467</strain>
    </source>
</reference>
<gene>
    <name evidence="2" type="ORF">IAC68_00085</name>
</gene>
<accession>A0A9D9DIL5</accession>
<feature type="chain" id="PRO_5038737916" description="Outer membrane protein beta-barrel domain-containing protein" evidence="1">
    <location>
        <begin position="23"/>
        <end position="167"/>
    </location>
</feature>
<comment type="caution">
    <text evidence="2">The sequence shown here is derived from an EMBL/GenBank/DDBJ whole genome shotgun (WGS) entry which is preliminary data.</text>
</comment>
<sequence length="167" mass="18706">MKTKVLLAALISMLLFSTSSFAQIDFSLIRYQPEVDFGYSIGAGNWKSDRINIQTIHGVQIDEYLFAGVGTGIDYHYDAEITYMPLFLNLKGFLPVWEKVSPFVSLDMGYGICLSENGESGFTISPAIGVKLFNHFKFQFGYNSQKMSNRGVSINLGAVQFKVGYFF</sequence>
<dbReference type="Proteomes" id="UP000823635">
    <property type="component" value="Unassembled WGS sequence"/>
</dbReference>
<feature type="signal peptide" evidence="1">
    <location>
        <begin position="1"/>
        <end position="22"/>
    </location>
</feature>
<organism evidence="2 3">
    <name type="scientific">Candidatus Egerieousia excrementavium</name>
    <dbReference type="NCBI Taxonomy" id="2840778"/>
    <lineage>
        <taxon>Bacteria</taxon>
        <taxon>Pseudomonadati</taxon>
        <taxon>Bacteroidota</taxon>
        <taxon>Bacteroidia</taxon>
        <taxon>Bacteroidales</taxon>
        <taxon>Candidatus Egerieousia</taxon>
    </lineage>
</organism>
<evidence type="ECO:0000313" key="2">
    <source>
        <dbReference type="EMBL" id="MBO8428319.1"/>
    </source>
</evidence>
<keyword evidence="1" id="KW-0732">Signal</keyword>